<evidence type="ECO:0000256" key="5">
    <source>
        <dbReference type="ARBA" id="ARBA00022840"/>
    </source>
</evidence>
<dbReference type="Pfam" id="PF23783">
    <property type="entry name" value="Zn_ribbon_TiaS"/>
    <property type="match status" value="1"/>
</dbReference>
<accession>A0A510DW69</accession>
<comment type="subcellular location">
    <subcellularLocation>
        <location evidence="6">Cytoplasm</location>
    </subcellularLocation>
</comment>
<dbReference type="GeneID" id="41718110"/>
<dbReference type="Proteomes" id="UP000322983">
    <property type="component" value="Chromosome"/>
</dbReference>
<keyword evidence="5 6" id="KW-0067">ATP-binding</keyword>
<accession>A0A510E3Y9</accession>
<dbReference type="AlphaFoldDB" id="A0A510E3Y9"/>
<feature type="domain" description="TiaS-like TCKD" evidence="8">
    <location>
        <begin position="4"/>
        <end position="64"/>
    </location>
</feature>
<gene>
    <name evidence="6" type="primary">tiaS</name>
    <name evidence="10" type="ORF">IC006_1793</name>
    <name evidence="11" type="ORF">IC007_1771</name>
</gene>
<evidence type="ECO:0000313" key="10">
    <source>
        <dbReference type="EMBL" id="BBG24473.1"/>
    </source>
</evidence>
<dbReference type="Gene3D" id="2.40.50.1010">
    <property type="match status" value="1"/>
</dbReference>
<dbReference type="OrthoDB" id="39189at2157"/>
<dbReference type="GO" id="GO:0005737">
    <property type="term" value="C:cytoplasm"/>
    <property type="evidence" value="ECO:0007669"/>
    <property type="project" value="UniProtKB-SubCell"/>
</dbReference>
<organism evidence="11 13">
    <name type="scientific">Sulfuracidifex tepidarius</name>
    <dbReference type="NCBI Taxonomy" id="1294262"/>
    <lineage>
        <taxon>Archaea</taxon>
        <taxon>Thermoproteota</taxon>
        <taxon>Thermoprotei</taxon>
        <taxon>Sulfolobales</taxon>
        <taxon>Sulfolobaceae</taxon>
        <taxon>Sulfuracidifex</taxon>
    </lineage>
</organism>
<dbReference type="Gene3D" id="3.30.70.2200">
    <property type="match status" value="1"/>
</dbReference>
<dbReference type="EMBL" id="AP018929">
    <property type="protein sequence ID" value="BBG24473.1"/>
    <property type="molecule type" value="Genomic_DNA"/>
</dbReference>
<protein>
    <recommendedName>
        <fullName evidence="6">tRNA(Ile2) 2-agmatinylcytidine synthetase TiaS</fullName>
        <shortName evidence="6">tRNA(Ile2)-agm2C synthetase</shortName>
        <ecNumber evidence="6">6.3.4.22</ecNumber>
    </recommendedName>
    <alternativeName>
        <fullName evidence="6">tRNA(Ile2) agmatidine synthetase</fullName>
    </alternativeName>
</protein>
<dbReference type="Pfam" id="PF22641">
    <property type="entry name" value="TiaS_TCKD"/>
    <property type="match status" value="1"/>
</dbReference>
<evidence type="ECO:0000313" key="13">
    <source>
        <dbReference type="Proteomes" id="UP000325030"/>
    </source>
</evidence>
<evidence type="ECO:0000259" key="7">
    <source>
        <dbReference type="Pfam" id="PF08489"/>
    </source>
</evidence>
<dbReference type="EC" id="6.3.4.22" evidence="6"/>
<dbReference type="Gene3D" id="3.90.600.20">
    <property type="match status" value="1"/>
</dbReference>
<evidence type="ECO:0000256" key="6">
    <source>
        <dbReference type="HAMAP-Rule" id="MF_01892"/>
    </source>
</evidence>
<dbReference type="InterPro" id="IPR055394">
    <property type="entry name" value="Zn_ribbon_TiaS"/>
</dbReference>
<dbReference type="Proteomes" id="UP000325030">
    <property type="component" value="Chromosome"/>
</dbReference>
<dbReference type="PANTHER" id="PTHR40705:SF1">
    <property type="entry name" value="TRNA(ILE2) 2-AGMATINYLCYTIDINE SYNTHETASE TIAS"/>
    <property type="match status" value="1"/>
</dbReference>
<sequence>MEIIIGVDDHDSTKAGCTTHFSVLLMRELAKRGFEIKEIPKLVRLNPNLPWKTRGNASVSFSIEVTEDTDIILKIKEIIENLSYKYVTEISKGFEMNRKPGYALAKTNDLIGVKDDIERFYEMALSDVVTTDLAKRFAKNRNIVVGGDRGIIGSIASMGFHGDYSFELLTYRIKDNWDKERILDKNSVIGADIKLFPKVSSNYDYFKDVPLILSHGTDPVLYGLRGTTPYVLLEEMNLVKAYEAIDFFMLFKTNQMTDAHIRRTGINFYQTTKIEFKVSSIKVLEGGHVIINGYDSPVVVYKETRELNSMSKILKNGDVIEVIGSVKPSYNNTKIVEAERIRVISLNDMREEVPTCPKCGKKMESIGKNKGYKCRRCKTFSKEKDNIKIKRDLSLEVYQSSLYRHLTKPIFLELQHIDLRVEKDVMDKILSEILEKDISIKLG</sequence>
<evidence type="ECO:0000313" key="11">
    <source>
        <dbReference type="EMBL" id="BBG27231.1"/>
    </source>
</evidence>
<dbReference type="RefSeq" id="WP_149528601.1">
    <property type="nucleotide sequence ID" value="NZ_AP018929.1"/>
</dbReference>
<reference evidence="13" key="1">
    <citation type="submission" date="2018-09" db="EMBL/GenBank/DDBJ databases">
        <title>Complete Genome Sequencing of Sulfolobus sp. JCM 16834.</title>
        <authorList>
            <person name="Kato S."/>
            <person name="Itoh T."/>
            <person name="Ohkuma M."/>
        </authorList>
    </citation>
    <scope>NUCLEOTIDE SEQUENCE [LARGE SCALE GENOMIC DNA]</scope>
    <source>
        <strain evidence="13">IC-007</strain>
    </source>
</reference>
<dbReference type="InterPro" id="IPR013696">
    <property type="entry name" value="TiaS_FLD"/>
</dbReference>
<evidence type="ECO:0000313" key="12">
    <source>
        <dbReference type="Proteomes" id="UP000322983"/>
    </source>
</evidence>
<dbReference type="GO" id="GO:0005524">
    <property type="term" value="F:ATP binding"/>
    <property type="evidence" value="ECO:0007669"/>
    <property type="project" value="UniProtKB-KW"/>
</dbReference>
<name>A0A510E3Y9_9CREN</name>
<evidence type="ECO:0000256" key="2">
    <source>
        <dbReference type="ARBA" id="ARBA00022598"/>
    </source>
</evidence>
<dbReference type="GO" id="GO:0002101">
    <property type="term" value="P:tRNA wobble cytosine modification"/>
    <property type="evidence" value="ECO:0007669"/>
    <property type="project" value="UniProtKB-UniRule"/>
</dbReference>
<dbReference type="Pfam" id="PF08489">
    <property type="entry name" value="TiaS_FLD"/>
    <property type="match status" value="1"/>
</dbReference>
<feature type="domain" description="TiaS C-terminal zinc ribbon" evidence="9">
    <location>
        <begin position="354"/>
        <end position="393"/>
    </location>
</feature>
<feature type="domain" description="TiaS FLD" evidence="7">
    <location>
        <begin position="148"/>
        <end position="260"/>
    </location>
</feature>
<evidence type="ECO:0000256" key="4">
    <source>
        <dbReference type="ARBA" id="ARBA00022741"/>
    </source>
</evidence>
<dbReference type="STRING" id="1294262.GCA_001316085_00223"/>
<keyword evidence="12" id="KW-1185">Reference proteome</keyword>
<dbReference type="InterPro" id="IPR024913">
    <property type="entry name" value="tRNA_Ile2__agm2C_synt"/>
</dbReference>
<proteinExistence type="inferred from homology"/>
<evidence type="ECO:0000256" key="1">
    <source>
        <dbReference type="ARBA" id="ARBA00022490"/>
    </source>
</evidence>
<keyword evidence="4 6" id="KW-0547">Nucleotide-binding</keyword>
<dbReference type="InterPro" id="IPR053870">
    <property type="entry name" value="TiaS-like_TCKD"/>
</dbReference>
<dbReference type="HAMAP" id="MF_01892">
    <property type="entry name" value="tRNA_Ile2_agm2C_synt"/>
    <property type="match status" value="1"/>
</dbReference>
<evidence type="ECO:0000259" key="8">
    <source>
        <dbReference type="Pfam" id="PF22641"/>
    </source>
</evidence>
<comment type="similarity">
    <text evidence="6">Belongs to the TiaS family.</text>
</comment>
<reference evidence="11 12" key="2">
    <citation type="journal article" date="2020" name="Int. J. Syst. Evol. Microbiol.">
        <title>Sulfuracidifex tepidarius gen. nov., sp. nov. and transfer of Sulfolobus metallicus Huber and Stetter 1992 to the genus Sulfuracidifex as Sulfuracidifex metallicus comb. nov.</title>
        <authorList>
            <person name="Itoh T."/>
            <person name="Miura T."/>
            <person name="Sakai H.D."/>
            <person name="Kato S."/>
            <person name="Ohkuma M."/>
            <person name="Takashina T."/>
        </authorList>
    </citation>
    <scope>NUCLEOTIDE SEQUENCE</scope>
    <source>
        <strain evidence="10 12">IC-006</strain>
        <strain evidence="11">IC-007</strain>
    </source>
</reference>
<comment type="catalytic activity">
    <reaction evidence="6">
        <text>cytidine(34) in tRNA(Ile2) + agmatine + ATP + H2O = 2-agmatinylcytidine(34) in tRNA(Ile2) + AMP + 2 phosphate + 2 H(+)</text>
        <dbReference type="Rhea" id="RHEA:43608"/>
        <dbReference type="Rhea" id="RHEA-COMP:10625"/>
        <dbReference type="Rhea" id="RHEA-COMP:10626"/>
        <dbReference type="ChEBI" id="CHEBI:15377"/>
        <dbReference type="ChEBI" id="CHEBI:15378"/>
        <dbReference type="ChEBI" id="CHEBI:30616"/>
        <dbReference type="ChEBI" id="CHEBI:43474"/>
        <dbReference type="ChEBI" id="CHEBI:58145"/>
        <dbReference type="ChEBI" id="CHEBI:82748"/>
        <dbReference type="ChEBI" id="CHEBI:83545"/>
        <dbReference type="ChEBI" id="CHEBI:456215"/>
        <dbReference type="EC" id="6.3.4.22"/>
    </reaction>
</comment>
<dbReference type="GO" id="GO:0016879">
    <property type="term" value="F:ligase activity, forming carbon-nitrogen bonds"/>
    <property type="evidence" value="ECO:0007669"/>
    <property type="project" value="UniProtKB-UniRule"/>
</dbReference>
<dbReference type="PANTHER" id="PTHR40705">
    <property type="entry name" value="TRNA(ILE2) 2-AGMATINYLCYTIDINE SYNTHETASE TIAS"/>
    <property type="match status" value="1"/>
</dbReference>
<keyword evidence="1 6" id="KW-0963">Cytoplasm</keyword>
<dbReference type="KEGG" id="step:IC006_1793"/>
<evidence type="ECO:0000256" key="3">
    <source>
        <dbReference type="ARBA" id="ARBA00022694"/>
    </source>
</evidence>
<evidence type="ECO:0000259" key="9">
    <source>
        <dbReference type="Pfam" id="PF23783"/>
    </source>
</evidence>
<comment type="function">
    <text evidence="6">ATP-dependent agmatine transferase that catalyzes the formation of 2-agmatinylcytidine (agm2C) at the wobble position (C34) of tRNA(Ile2), converting the codon specificity from AUG to AUA.</text>
</comment>
<dbReference type="EMBL" id="AP018930">
    <property type="protein sequence ID" value="BBG27231.1"/>
    <property type="molecule type" value="Genomic_DNA"/>
</dbReference>
<keyword evidence="3 6" id="KW-0819">tRNA processing</keyword>
<keyword evidence="2 6" id="KW-0436">Ligase</keyword>